<proteinExistence type="predicted"/>
<reference evidence="2" key="1">
    <citation type="submission" date="2010-08" db="EMBL/GenBank/DDBJ databases">
        <authorList>
            <consortium name="Caenorhabditis japonica Sequencing Consortium"/>
            <person name="Wilson R.K."/>
        </authorList>
    </citation>
    <scope>NUCLEOTIDE SEQUENCE [LARGE SCALE GENOMIC DNA]</scope>
    <source>
        <strain evidence="2">DF5081</strain>
    </source>
</reference>
<evidence type="ECO:0000313" key="1">
    <source>
        <dbReference type="EnsemblMetazoa" id="CJA35172.1"/>
    </source>
</evidence>
<protein>
    <submittedName>
        <fullName evidence="1">Uncharacterized protein</fullName>
    </submittedName>
</protein>
<name>A0A8R1IFM9_CAEJA</name>
<dbReference type="AlphaFoldDB" id="A0A8R1IFM9"/>
<dbReference type="EnsemblMetazoa" id="CJA35172.1">
    <property type="protein sequence ID" value="CJA35172.1"/>
    <property type="gene ID" value="WBGene00211019"/>
</dbReference>
<keyword evidence="2" id="KW-1185">Reference proteome</keyword>
<dbReference type="Proteomes" id="UP000005237">
    <property type="component" value="Unassembled WGS sequence"/>
</dbReference>
<evidence type="ECO:0000313" key="2">
    <source>
        <dbReference type="Proteomes" id="UP000005237"/>
    </source>
</evidence>
<sequence length="85" mass="9772">MPNFEFGVEYRQIHADSLVCRANRIVGGWKPRKSQKNNFDPLPKPYEPLTKTERLLCLANEIHAYGHRSPTLCQPYSMANSHTNS</sequence>
<accession>A0A8R1IFM9</accession>
<reference evidence="1" key="2">
    <citation type="submission" date="2022-06" db="UniProtKB">
        <authorList>
            <consortium name="EnsemblMetazoa"/>
        </authorList>
    </citation>
    <scope>IDENTIFICATION</scope>
    <source>
        <strain evidence="1">DF5081</strain>
    </source>
</reference>
<organism evidence="1 2">
    <name type="scientific">Caenorhabditis japonica</name>
    <dbReference type="NCBI Taxonomy" id="281687"/>
    <lineage>
        <taxon>Eukaryota</taxon>
        <taxon>Metazoa</taxon>
        <taxon>Ecdysozoa</taxon>
        <taxon>Nematoda</taxon>
        <taxon>Chromadorea</taxon>
        <taxon>Rhabditida</taxon>
        <taxon>Rhabditina</taxon>
        <taxon>Rhabditomorpha</taxon>
        <taxon>Rhabditoidea</taxon>
        <taxon>Rhabditidae</taxon>
        <taxon>Peloderinae</taxon>
        <taxon>Caenorhabditis</taxon>
    </lineage>
</organism>